<dbReference type="SUPFAM" id="SSF101744">
    <property type="entry name" value="Rof/RNase P subunit-like"/>
    <property type="match status" value="1"/>
</dbReference>
<evidence type="ECO:0000256" key="7">
    <source>
        <dbReference type="ARBA" id="ARBA00022722"/>
    </source>
</evidence>
<dbReference type="InterPro" id="IPR016848">
    <property type="entry name" value="RNase_P/MRP_Rpp29-subunit"/>
</dbReference>
<keyword evidence="8" id="KW-0255">Endonuclease</keyword>
<keyword evidence="7" id="KW-0540">Nuclease</keyword>
<evidence type="ECO:0000256" key="6">
    <source>
        <dbReference type="ARBA" id="ARBA00022694"/>
    </source>
</evidence>
<dbReference type="InterPro" id="IPR023538">
    <property type="entry name" value="RNP1"/>
</dbReference>
<evidence type="ECO:0000256" key="1">
    <source>
        <dbReference type="ARBA" id="ARBA00002435"/>
    </source>
</evidence>
<comment type="subunit">
    <text evidence="10">Component of nuclear RNase P and RNase MRP ribonucleoproteins. RNase P consists of a catalytic RNA moiety and 10 different protein chains; POP1, POP4, POP5, POP7, RPP14, RPP21, RPP25, RPP30, RPP38 and RPP40. Within the RNase P complex, POP1, POP7 and RPP25 form the 'finger' subcomplex, POP5, RPP14, RPP40 and homodimeric RPP30 form the 'palm' subcomplex, and RPP21, POP4 and RPP38 form the 'wrist' subcomplex. All subunits of the RNase P complex interact with the catalytic RNA. Several subunits of RNase P are also part of the RNase MRP complex. RNase MRP consists of a catalytic RNA moiety and about 8 protein subunits; POP1, POP7, RPP25, RPP30, RPP38, RPP40 and possibly also POP4 and POP5.</text>
</comment>
<dbReference type="GO" id="GO:0033204">
    <property type="term" value="F:ribonuclease P RNA binding"/>
    <property type="evidence" value="ECO:0007669"/>
    <property type="project" value="InterPro"/>
</dbReference>
<keyword evidence="5" id="KW-0963">Cytoplasm</keyword>
<dbReference type="GO" id="GO:0006364">
    <property type="term" value="P:rRNA processing"/>
    <property type="evidence" value="ECO:0007669"/>
    <property type="project" value="TreeGrafter"/>
</dbReference>
<organism evidence="11 12">
    <name type="scientific">Cloeon dipterum</name>
    <dbReference type="NCBI Taxonomy" id="197152"/>
    <lineage>
        <taxon>Eukaryota</taxon>
        <taxon>Metazoa</taxon>
        <taxon>Ecdysozoa</taxon>
        <taxon>Arthropoda</taxon>
        <taxon>Hexapoda</taxon>
        <taxon>Insecta</taxon>
        <taxon>Pterygota</taxon>
        <taxon>Palaeoptera</taxon>
        <taxon>Ephemeroptera</taxon>
        <taxon>Pisciforma</taxon>
        <taxon>Baetidae</taxon>
        <taxon>Cloeon</taxon>
    </lineage>
</organism>
<evidence type="ECO:0000256" key="3">
    <source>
        <dbReference type="ARBA" id="ARBA00006181"/>
    </source>
</evidence>
<keyword evidence="9" id="KW-0378">Hydrolase</keyword>
<evidence type="ECO:0000256" key="8">
    <source>
        <dbReference type="ARBA" id="ARBA00022759"/>
    </source>
</evidence>
<dbReference type="SMART" id="SM00538">
    <property type="entry name" value="POP4"/>
    <property type="match status" value="1"/>
</dbReference>
<evidence type="ECO:0000313" key="12">
    <source>
        <dbReference type="Proteomes" id="UP000494165"/>
    </source>
</evidence>
<comment type="function">
    <text evidence="1">Component of ribonuclease P, a ribonucleoprotein complex that generates mature tRNA molecules by cleaving their 5'-ends.</text>
</comment>
<proteinExistence type="inferred from homology"/>
<dbReference type="GO" id="GO:0001682">
    <property type="term" value="P:tRNA 5'-leader removal"/>
    <property type="evidence" value="ECO:0007669"/>
    <property type="project" value="InterPro"/>
</dbReference>
<dbReference type="InterPro" id="IPR023534">
    <property type="entry name" value="Rof/RNase_P-like"/>
</dbReference>
<dbReference type="GO" id="GO:0004519">
    <property type="term" value="F:endonuclease activity"/>
    <property type="evidence" value="ECO:0007669"/>
    <property type="project" value="UniProtKB-KW"/>
</dbReference>
<dbReference type="HAMAP" id="MF_00754">
    <property type="entry name" value="RNase_P_1"/>
    <property type="match status" value="1"/>
</dbReference>
<comment type="subcellular location">
    <subcellularLocation>
        <location evidence="2">Nucleus</location>
    </subcellularLocation>
</comment>
<dbReference type="Gene3D" id="2.30.30.210">
    <property type="entry name" value="Ribonuclease P/MRP, subunit p29"/>
    <property type="match status" value="1"/>
</dbReference>
<evidence type="ECO:0000256" key="5">
    <source>
        <dbReference type="ARBA" id="ARBA00022490"/>
    </source>
</evidence>
<comment type="caution">
    <text evidence="11">The sequence shown here is derived from an EMBL/GenBank/DDBJ whole genome shotgun (WGS) entry which is preliminary data.</text>
</comment>
<name>A0A8S1CGD5_9INSE</name>
<evidence type="ECO:0000256" key="10">
    <source>
        <dbReference type="ARBA" id="ARBA00046486"/>
    </source>
</evidence>
<dbReference type="Pfam" id="PF01868">
    <property type="entry name" value="RNase_P-MRP_p29"/>
    <property type="match status" value="1"/>
</dbReference>
<keyword evidence="6" id="KW-0819">tRNA processing</keyword>
<gene>
    <name evidence="11" type="ORF">CLODIP_2_CD15975</name>
</gene>
<dbReference type="PANTHER" id="PTHR13348:SF0">
    <property type="entry name" value="RIBONUCLEASE P PROTEIN SUBUNIT P29"/>
    <property type="match status" value="1"/>
</dbReference>
<dbReference type="GO" id="GO:0016787">
    <property type="term" value="F:hydrolase activity"/>
    <property type="evidence" value="ECO:0007669"/>
    <property type="project" value="UniProtKB-KW"/>
</dbReference>
<dbReference type="EMBL" id="CADEPI010000026">
    <property type="protein sequence ID" value="CAB3366591.1"/>
    <property type="molecule type" value="Genomic_DNA"/>
</dbReference>
<evidence type="ECO:0000256" key="9">
    <source>
        <dbReference type="ARBA" id="ARBA00022801"/>
    </source>
</evidence>
<accession>A0A8S1CGD5</accession>
<protein>
    <recommendedName>
        <fullName evidence="4">Ribonuclease P protein subunit p29</fullName>
    </recommendedName>
</protein>
<dbReference type="InterPro" id="IPR002730">
    <property type="entry name" value="Rpp29/RNP1"/>
</dbReference>
<dbReference type="OrthoDB" id="124041at2759"/>
<comment type="similarity">
    <text evidence="3">Belongs to the eukaryotic/archaeal RNase P protein component 1 family.</text>
</comment>
<dbReference type="InterPro" id="IPR036980">
    <property type="entry name" value="RNase_P/MRP_Rpp29_sf"/>
</dbReference>
<sequence length="232" mass="26921">MESVNDLYLKVDGRKNENFLSIQTCETKKFIESVIPVNDRGEIDNELRKRFPLEMPPKKRANVRQKKQKLSHKEMEKLNLRKLPKKGMKYTDYIPLNELWTGYMKSYIDLNEIRNGGGVSEQATLLLQKADYHGAIVKVVRSRCSSLVGFKGIILMDTKNTFQIICQDNSVKTIPKSSSLFEVHLEDITFTVFGKHFLTKPAERSTKKIKQRKAELICETGKYHDFVNKYIK</sequence>
<dbReference type="GO" id="GO:0005634">
    <property type="term" value="C:nucleus"/>
    <property type="evidence" value="ECO:0007669"/>
    <property type="project" value="UniProtKB-SubCell"/>
</dbReference>
<reference evidence="11 12" key="1">
    <citation type="submission" date="2020-04" db="EMBL/GenBank/DDBJ databases">
        <authorList>
            <person name="Alioto T."/>
            <person name="Alioto T."/>
            <person name="Gomez Garrido J."/>
        </authorList>
    </citation>
    <scope>NUCLEOTIDE SEQUENCE [LARGE SCALE GENOMIC DNA]</scope>
</reference>
<evidence type="ECO:0000256" key="4">
    <source>
        <dbReference type="ARBA" id="ARBA00016225"/>
    </source>
</evidence>
<evidence type="ECO:0000313" key="11">
    <source>
        <dbReference type="EMBL" id="CAB3366591.1"/>
    </source>
</evidence>
<dbReference type="AlphaFoldDB" id="A0A8S1CGD5"/>
<dbReference type="Proteomes" id="UP000494165">
    <property type="component" value="Unassembled WGS sequence"/>
</dbReference>
<dbReference type="GO" id="GO:0030677">
    <property type="term" value="C:ribonuclease P complex"/>
    <property type="evidence" value="ECO:0007669"/>
    <property type="project" value="InterPro"/>
</dbReference>
<dbReference type="PANTHER" id="PTHR13348">
    <property type="entry name" value="RIBONUCLEASE P SUBUNIT P29"/>
    <property type="match status" value="1"/>
</dbReference>
<keyword evidence="12" id="KW-1185">Reference proteome</keyword>
<dbReference type="GO" id="GO:0000172">
    <property type="term" value="C:ribonuclease MRP complex"/>
    <property type="evidence" value="ECO:0007669"/>
    <property type="project" value="InterPro"/>
</dbReference>
<evidence type="ECO:0000256" key="2">
    <source>
        <dbReference type="ARBA" id="ARBA00004123"/>
    </source>
</evidence>